<dbReference type="GO" id="GO:0009234">
    <property type="term" value="P:menaquinone biosynthetic process"/>
    <property type="evidence" value="ECO:0007669"/>
    <property type="project" value="UniProtKB-UniPathway"/>
</dbReference>
<feature type="transmembrane region" description="Helical" evidence="8">
    <location>
        <begin position="38"/>
        <end position="55"/>
    </location>
</feature>
<feature type="transmembrane region" description="Helical" evidence="8">
    <location>
        <begin position="230"/>
        <end position="260"/>
    </location>
</feature>
<feature type="transmembrane region" description="Helical" evidence="8">
    <location>
        <begin position="12"/>
        <end position="31"/>
    </location>
</feature>
<dbReference type="Pfam" id="PF01040">
    <property type="entry name" value="UbiA"/>
    <property type="match status" value="1"/>
</dbReference>
<keyword evidence="5 8" id="KW-0812">Transmembrane</keyword>
<evidence type="ECO:0000256" key="1">
    <source>
        <dbReference type="ARBA" id="ARBA00004141"/>
    </source>
</evidence>
<dbReference type="AlphaFoldDB" id="G8PAS6"/>
<comment type="pathway">
    <text evidence="2">Quinol/quinone metabolism; menaquinone biosynthesis.</text>
</comment>
<dbReference type="InterPro" id="IPR026046">
    <property type="entry name" value="UBIAD1"/>
</dbReference>
<dbReference type="CDD" id="cd13962">
    <property type="entry name" value="PT_UbiA_UBIAD1"/>
    <property type="match status" value="1"/>
</dbReference>
<feature type="transmembrane region" description="Helical" evidence="8">
    <location>
        <begin position="145"/>
        <end position="164"/>
    </location>
</feature>
<evidence type="ECO:0000256" key="2">
    <source>
        <dbReference type="ARBA" id="ARBA00004863"/>
    </source>
</evidence>
<keyword evidence="10" id="KW-1185">Reference proteome</keyword>
<evidence type="ECO:0000313" key="9">
    <source>
        <dbReference type="EMBL" id="AEV94635.1"/>
    </source>
</evidence>
<feature type="transmembrane region" description="Helical" evidence="8">
    <location>
        <begin position="171"/>
        <end position="190"/>
    </location>
</feature>
<feature type="transmembrane region" description="Helical" evidence="8">
    <location>
        <begin position="280"/>
        <end position="300"/>
    </location>
</feature>
<keyword evidence="4" id="KW-0808">Transferase</keyword>
<dbReference type="STRING" id="701521.PECL_323"/>
<dbReference type="Gene3D" id="1.10.357.140">
    <property type="entry name" value="UbiA prenyltransferase"/>
    <property type="match status" value="1"/>
</dbReference>
<dbReference type="HOGENOM" id="CLU_043611_3_1_9"/>
<dbReference type="GO" id="GO:0042371">
    <property type="term" value="P:vitamin K biosynthetic process"/>
    <property type="evidence" value="ECO:0007669"/>
    <property type="project" value="TreeGrafter"/>
</dbReference>
<dbReference type="UniPathway" id="UPA00079"/>
<keyword evidence="6 8" id="KW-1133">Transmembrane helix</keyword>
<evidence type="ECO:0000256" key="5">
    <source>
        <dbReference type="ARBA" id="ARBA00022692"/>
    </source>
</evidence>
<name>G8PAS6_PEDCP</name>
<evidence type="ECO:0000256" key="6">
    <source>
        <dbReference type="ARBA" id="ARBA00022989"/>
    </source>
</evidence>
<organism evidence="9 10">
    <name type="scientific">Pediococcus claussenii (strain ATCC BAA-344 / DSM 14800 / JCM 18046 / KCTC 3811 / LMG 21948 / P06)</name>
    <dbReference type="NCBI Taxonomy" id="701521"/>
    <lineage>
        <taxon>Bacteria</taxon>
        <taxon>Bacillati</taxon>
        <taxon>Bacillota</taxon>
        <taxon>Bacilli</taxon>
        <taxon>Lactobacillales</taxon>
        <taxon>Lactobacillaceae</taxon>
        <taxon>Pediococcus</taxon>
    </lineage>
</organism>
<dbReference type="NCBIfam" id="NF004752">
    <property type="entry name" value="PRK06080.1-4"/>
    <property type="match status" value="1"/>
</dbReference>
<evidence type="ECO:0000256" key="3">
    <source>
        <dbReference type="ARBA" id="ARBA00022428"/>
    </source>
</evidence>
<gene>
    <name evidence="9" type="ordered locus">PECL_323</name>
</gene>
<protein>
    <submittedName>
        <fullName evidence="9">UbiA prenyltransferase family protein</fullName>
    </submittedName>
</protein>
<dbReference type="InterPro" id="IPR044878">
    <property type="entry name" value="UbiA_sf"/>
</dbReference>
<sequence length="301" mass="34201">MTIRNFLELIEFKAKAASVFPFCIGILYSIFNYRTMDMLNSIIFFIAMFLFNTAVDALDNYNDYFRAHSEHDYKQKTNIIGRERLSTKWILAYIILSSGTAALLGIYLVFKVGLTLLLLGIICFIVGIAYSTGPRPISASPFGELFAGFTMGFMITLICTYINVVNAFSWTVFSILSVFLISLPSTLWIANVMLANNICDFEEDTIEKRFTLVHYLGVKKALQLFKWNNILAYVAMILAIFFHLAPILLILGLLSIPLVYRQLQLFSRKQIKRETFVCSVRILGIGSFFQIISFILGVIIV</sequence>
<dbReference type="PANTHER" id="PTHR13929:SF0">
    <property type="entry name" value="UBIA PRENYLTRANSFERASE DOMAIN-CONTAINING PROTEIN 1"/>
    <property type="match status" value="1"/>
</dbReference>
<evidence type="ECO:0000256" key="7">
    <source>
        <dbReference type="ARBA" id="ARBA00023136"/>
    </source>
</evidence>
<feature type="transmembrane region" description="Helical" evidence="8">
    <location>
        <begin position="116"/>
        <end position="133"/>
    </location>
</feature>
<dbReference type="KEGG" id="pce:PECL_323"/>
<feature type="transmembrane region" description="Helical" evidence="8">
    <location>
        <begin position="90"/>
        <end position="109"/>
    </location>
</feature>
<proteinExistence type="predicted"/>
<evidence type="ECO:0000313" key="10">
    <source>
        <dbReference type="Proteomes" id="UP000005444"/>
    </source>
</evidence>
<dbReference type="RefSeq" id="WP_014214833.1">
    <property type="nucleotide sequence ID" value="NC_016605.1"/>
</dbReference>
<dbReference type="PANTHER" id="PTHR13929">
    <property type="entry name" value="1,4-DIHYDROXY-2-NAPHTHOATE OCTAPRENYLTRANSFERASE"/>
    <property type="match status" value="1"/>
</dbReference>
<evidence type="ECO:0000256" key="8">
    <source>
        <dbReference type="SAM" id="Phobius"/>
    </source>
</evidence>
<dbReference type="EMBL" id="CP003137">
    <property type="protein sequence ID" value="AEV94635.1"/>
    <property type="molecule type" value="Genomic_DNA"/>
</dbReference>
<accession>G8PAS6</accession>
<dbReference type="GO" id="GO:0016020">
    <property type="term" value="C:membrane"/>
    <property type="evidence" value="ECO:0007669"/>
    <property type="project" value="UniProtKB-SubCell"/>
</dbReference>
<evidence type="ECO:0000256" key="4">
    <source>
        <dbReference type="ARBA" id="ARBA00022679"/>
    </source>
</evidence>
<dbReference type="PIRSF" id="PIRSF005355">
    <property type="entry name" value="UBIAD1"/>
    <property type="match status" value="1"/>
</dbReference>
<keyword evidence="7 8" id="KW-0472">Membrane</keyword>
<dbReference type="PATRIC" id="fig|701521.8.peg.303"/>
<dbReference type="eggNOG" id="COG1575">
    <property type="taxonomic scope" value="Bacteria"/>
</dbReference>
<comment type="subcellular location">
    <subcellularLocation>
        <location evidence="1">Membrane</location>
        <topology evidence="1">Multi-pass membrane protein</topology>
    </subcellularLocation>
</comment>
<reference evidence="9 10" key="1">
    <citation type="journal article" date="2012" name="J. Bacteriol.">
        <title>Complete Genome Sequence of the Beer Spoilage Organism Pediococcus claussenii ATCC BAA-344T.</title>
        <authorList>
            <person name="Pittet V."/>
            <person name="Abegunde T."/>
            <person name="Marfleet T."/>
            <person name="Haakensen M."/>
            <person name="Morrow K."/>
            <person name="Jayaprakash T."/>
            <person name="Schroeder K."/>
            <person name="Trost B."/>
            <person name="Byrns S."/>
            <person name="Bergsveinson J."/>
            <person name="Kusalik A."/>
            <person name="Ziola B."/>
        </authorList>
    </citation>
    <scope>NUCLEOTIDE SEQUENCE [LARGE SCALE GENOMIC DNA]</scope>
    <source>
        <strain evidence="9 10">ATCC BAA-344</strain>
    </source>
</reference>
<keyword evidence="3" id="KW-0474">Menaquinone biosynthesis</keyword>
<dbReference type="Proteomes" id="UP000005444">
    <property type="component" value="Chromosome"/>
</dbReference>
<dbReference type="InterPro" id="IPR000537">
    <property type="entry name" value="UbiA_prenyltransferase"/>
</dbReference>
<dbReference type="GO" id="GO:0004659">
    <property type="term" value="F:prenyltransferase activity"/>
    <property type="evidence" value="ECO:0007669"/>
    <property type="project" value="InterPro"/>
</dbReference>